<evidence type="ECO:0000256" key="4">
    <source>
        <dbReference type="ARBA" id="ARBA00011738"/>
    </source>
</evidence>
<dbReference type="EC" id="1.2.1.11" evidence="5"/>
<dbReference type="Gene3D" id="3.30.360.10">
    <property type="entry name" value="Dihydrodipicolinate Reductase, domain 2"/>
    <property type="match status" value="1"/>
</dbReference>
<dbReference type="Gene3D" id="3.40.50.720">
    <property type="entry name" value="NAD(P)-binding Rossmann-like Domain"/>
    <property type="match status" value="1"/>
</dbReference>
<comment type="subunit">
    <text evidence="4">Homodimer.</text>
</comment>
<evidence type="ECO:0000256" key="3">
    <source>
        <dbReference type="ARBA" id="ARBA00010584"/>
    </source>
</evidence>
<dbReference type="PIRSF" id="PIRSF000148">
    <property type="entry name" value="ASA_dh"/>
    <property type="match status" value="1"/>
</dbReference>
<dbReference type="InterPro" id="IPR012280">
    <property type="entry name" value="Semialdhyde_DH_dimer_dom"/>
</dbReference>
<feature type="domain" description="Semialdehyde dehydrogenase NAD-binding" evidence="14">
    <location>
        <begin position="19"/>
        <end position="134"/>
    </location>
</feature>
<dbReference type="SMART" id="SM00859">
    <property type="entry name" value="Semialdhyde_dh"/>
    <property type="match status" value="1"/>
</dbReference>
<reference evidence="15" key="1">
    <citation type="submission" date="2018-05" db="EMBL/GenBank/DDBJ databases">
        <authorList>
            <person name="Lanie J.A."/>
            <person name="Ng W.-L."/>
            <person name="Kazmierczak K.M."/>
            <person name="Andrzejewski T.M."/>
            <person name="Davidsen T.M."/>
            <person name="Wayne K.J."/>
            <person name="Tettelin H."/>
            <person name="Glass J.I."/>
            <person name="Rusch D."/>
            <person name="Podicherti R."/>
            <person name="Tsui H.-C.T."/>
            <person name="Winkler M.E."/>
        </authorList>
    </citation>
    <scope>NUCLEOTIDE SEQUENCE</scope>
</reference>
<keyword evidence="6" id="KW-0028">Amino-acid biosynthesis</keyword>
<comment type="pathway">
    <text evidence="1">Amino-acid biosynthesis; L-methionine biosynthesis via de novo pathway; L-homoserine from L-aspartate: step 2/3.</text>
</comment>
<dbReference type="InterPro" id="IPR036291">
    <property type="entry name" value="NAD(P)-bd_dom_sf"/>
</dbReference>
<dbReference type="GO" id="GO:0050661">
    <property type="term" value="F:NADP binding"/>
    <property type="evidence" value="ECO:0007669"/>
    <property type="project" value="InterPro"/>
</dbReference>
<dbReference type="NCBIfam" id="TIGR01296">
    <property type="entry name" value="asd_B"/>
    <property type="match status" value="1"/>
</dbReference>
<dbReference type="InterPro" id="IPR005986">
    <property type="entry name" value="Asp_semialdehyde_DH_beta"/>
</dbReference>
<dbReference type="CDD" id="cd18131">
    <property type="entry name" value="ASADH_C_bac_euk_like"/>
    <property type="match status" value="1"/>
</dbReference>
<dbReference type="GO" id="GO:0019877">
    <property type="term" value="P:diaminopimelate biosynthetic process"/>
    <property type="evidence" value="ECO:0007669"/>
    <property type="project" value="UniProtKB-KW"/>
</dbReference>
<dbReference type="UniPathway" id="UPA00050">
    <property type="reaction ID" value="UER00463"/>
</dbReference>
<keyword evidence="9" id="KW-0220">Diaminopimelate biosynthesis</keyword>
<keyword evidence="12" id="KW-0486">Methionine biosynthesis</keyword>
<dbReference type="NCBIfam" id="NF011456">
    <property type="entry name" value="PRK14874.1"/>
    <property type="match status" value="1"/>
</dbReference>
<dbReference type="GO" id="GO:0046983">
    <property type="term" value="F:protein dimerization activity"/>
    <property type="evidence" value="ECO:0007669"/>
    <property type="project" value="InterPro"/>
</dbReference>
<comment type="catalytic activity">
    <reaction evidence="13">
        <text>L-aspartate 4-semialdehyde + phosphate + NADP(+) = 4-phospho-L-aspartate + NADPH + H(+)</text>
        <dbReference type="Rhea" id="RHEA:24284"/>
        <dbReference type="ChEBI" id="CHEBI:15378"/>
        <dbReference type="ChEBI" id="CHEBI:43474"/>
        <dbReference type="ChEBI" id="CHEBI:57535"/>
        <dbReference type="ChEBI" id="CHEBI:57783"/>
        <dbReference type="ChEBI" id="CHEBI:58349"/>
        <dbReference type="ChEBI" id="CHEBI:537519"/>
        <dbReference type="EC" id="1.2.1.11"/>
    </reaction>
</comment>
<evidence type="ECO:0000256" key="8">
    <source>
        <dbReference type="ARBA" id="ARBA00022857"/>
    </source>
</evidence>
<keyword evidence="7" id="KW-0791">Threonine biosynthesis</keyword>
<organism evidence="15">
    <name type="scientific">marine metagenome</name>
    <dbReference type="NCBI Taxonomy" id="408172"/>
    <lineage>
        <taxon>unclassified sequences</taxon>
        <taxon>metagenomes</taxon>
        <taxon>ecological metagenomes</taxon>
    </lineage>
</organism>
<evidence type="ECO:0000256" key="9">
    <source>
        <dbReference type="ARBA" id="ARBA00022915"/>
    </source>
</evidence>
<evidence type="ECO:0000313" key="15">
    <source>
        <dbReference type="EMBL" id="SVB77059.1"/>
    </source>
</evidence>
<dbReference type="HAMAP" id="MF_02121">
    <property type="entry name" value="ASADH"/>
    <property type="match status" value="1"/>
</dbReference>
<dbReference type="AlphaFoldDB" id="A0A382GPZ3"/>
<gene>
    <name evidence="15" type="ORF">METZ01_LOCUS229913</name>
</gene>
<keyword evidence="11" id="KW-0457">Lysine biosynthesis</keyword>
<evidence type="ECO:0000259" key="14">
    <source>
        <dbReference type="SMART" id="SM00859"/>
    </source>
</evidence>
<sequence>MTAVPNYTNRKASVTQNLNIAVVGATGLVGEAMIEILQERNFPVGTLHPLASERSLGKSVRFRGQELPVAVLDEHDFSDTDMALFSAGASVSENHASRATDAGCVVVDNTSRFRNEPDIPLVIPEVNPEALAGLRPRNIIANPNCSTIQMVVALKPIYAAAGIIRINVATYQAVSGAGRRQVEELARQSTELLSGRAKEADAGAKSIAFNAIPQIDSFEDNGYTREEMKMVWETRKILSDDQIMISATAVRIPVFFGHSEAISIETREKIAAAEVRDLLRAAPGVKVLDDGKTGGFPTARNEAAGGDDVFVGRIRHDLSYERGISMWVVSDNVRKGAALNSIQIAEILVRDYFGGM</sequence>
<evidence type="ECO:0000256" key="7">
    <source>
        <dbReference type="ARBA" id="ARBA00022697"/>
    </source>
</evidence>
<proteinExistence type="inferred from homology"/>
<dbReference type="SUPFAM" id="SSF51735">
    <property type="entry name" value="NAD(P)-binding Rossmann-fold domains"/>
    <property type="match status" value="1"/>
</dbReference>
<keyword evidence="10" id="KW-0560">Oxidoreductase</keyword>
<dbReference type="CDD" id="cd02316">
    <property type="entry name" value="VcASADH2_like_N"/>
    <property type="match status" value="1"/>
</dbReference>
<evidence type="ECO:0000256" key="11">
    <source>
        <dbReference type="ARBA" id="ARBA00023154"/>
    </source>
</evidence>
<dbReference type="NCBIfam" id="NF004224">
    <property type="entry name" value="PRK05671.1"/>
    <property type="match status" value="1"/>
</dbReference>
<dbReference type="GO" id="GO:0009089">
    <property type="term" value="P:lysine biosynthetic process via diaminopimelate"/>
    <property type="evidence" value="ECO:0007669"/>
    <property type="project" value="UniProtKB-UniPathway"/>
</dbReference>
<dbReference type="GO" id="GO:0004073">
    <property type="term" value="F:aspartate-semialdehyde dehydrogenase activity"/>
    <property type="evidence" value="ECO:0007669"/>
    <property type="project" value="UniProtKB-EC"/>
</dbReference>
<dbReference type="SUPFAM" id="SSF55347">
    <property type="entry name" value="Glyceraldehyde-3-phosphate dehydrogenase-like, C-terminal domain"/>
    <property type="match status" value="1"/>
</dbReference>
<evidence type="ECO:0000256" key="5">
    <source>
        <dbReference type="ARBA" id="ARBA00013120"/>
    </source>
</evidence>
<name>A0A382GPZ3_9ZZZZ</name>
<dbReference type="Pfam" id="PF02774">
    <property type="entry name" value="Semialdhyde_dhC"/>
    <property type="match status" value="1"/>
</dbReference>
<dbReference type="NCBIfam" id="NF005957">
    <property type="entry name" value="PRK08040.1"/>
    <property type="match status" value="1"/>
</dbReference>
<dbReference type="PANTHER" id="PTHR46278:SF2">
    <property type="entry name" value="ASPARTATE-SEMIALDEHYDE DEHYDROGENASE"/>
    <property type="match status" value="1"/>
</dbReference>
<dbReference type="GO" id="GO:0009097">
    <property type="term" value="P:isoleucine biosynthetic process"/>
    <property type="evidence" value="ECO:0007669"/>
    <property type="project" value="InterPro"/>
</dbReference>
<dbReference type="UniPathway" id="UPA00034">
    <property type="reaction ID" value="UER00016"/>
</dbReference>
<protein>
    <recommendedName>
        <fullName evidence="5">aspartate-semialdehyde dehydrogenase</fullName>
        <ecNumber evidence="5">1.2.1.11</ecNumber>
    </recommendedName>
</protein>
<comment type="pathway">
    <text evidence="2">Amino-acid biosynthesis; L-threonine biosynthesis; L-threonine from L-aspartate: step 2/5.</text>
</comment>
<evidence type="ECO:0000256" key="2">
    <source>
        <dbReference type="ARBA" id="ARBA00005097"/>
    </source>
</evidence>
<keyword evidence="8" id="KW-0521">NADP</keyword>
<evidence type="ECO:0000256" key="12">
    <source>
        <dbReference type="ARBA" id="ARBA00023167"/>
    </source>
</evidence>
<dbReference type="Pfam" id="PF01118">
    <property type="entry name" value="Semialdhyde_dh"/>
    <property type="match status" value="1"/>
</dbReference>
<dbReference type="UniPathway" id="UPA00051">
    <property type="reaction ID" value="UER00464"/>
</dbReference>
<evidence type="ECO:0000256" key="1">
    <source>
        <dbReference type="ARBA" id="ARBA00005021"/>
    </source>
</evidence>
<dbReference type="EMBL" id="UINC01056711">
    <property type="protein sequence ID" value="SVB77059.1"/>
    <property type="molecule type" value="Genomic_DNA"/>
</dbReference>
<comment type="similarity">
    <text evidence="3">Belongs to the aspartate-semialdehyde dehydrogenase family.</text>
</comment>
<dbReference type="PANTHER" id="PTHR46278">
    <property type="entry name" value="DEHYDROGENASE, PUTATIVE-RELATED"/>
    <property type="match status" value="1"/>
</dbReference>
<dbReference type="InterPro" id="IPR000534">
    <property type="entry name" value="Semialdehyde_DH_NAD-bd"/>
</dbReference>
<dbReference type="GO" id="GO:0009088">
    <property type="term" value="P:threonine biosynthetic process"/>
    <property type="evidence" value="ECO:0007669"/>
    <property type="project" value="UniProtKB-UniPathway"/>
</dbReference>
<dbReference type="GO" id="GO:0009086">
    <property type="term" value="P:methionine biosynthetic process"/>
    <property type="evidence" value="ECO:0007669"/>
    <property type="project" value="UniProtKB-KW"/>
</dbReference>
<accession>A0A382GPZ3</accession>
<dbReference type="GO" id="GO:0051287">
    <property type="term" value="F:NAD binding"/>
    <property type="evidence" value="ECO:0007669"/>
    <property type="project" value="InterPro"/>
</dbReference>
<evidence type="ECO:0000256" key="13">
    <source>
        <dbReference type="ARBA" id="ARBA00047891"/>
    </source>
</evidence>
<dbReference type="InterPro" id="IPR012080">
    <property type="entry name" value="Asp_semialdehyde_DH"/>
</dbReference>
<evidence type="ECO:0000256" key="10">
    <source>
        <dbReference type="ARBA" id="ARBA00023002"/>
    </source>
</evidence>
<evidence type="ECO:0000256" key="6">
    <source>
        <dbReference type="ARBA" id="ARBA00022605"/>
    </source>
</evidence>